<comment type="similarity">
    <text evidence="1">Belongs to the 5'-nucleotidase family.</text>
</comment>
<dbReference type="AlphaFoldDB" id="U4UFN6"/>
<dbReference type="Gene3D" id="3.90.780.10">
    <property type="entry name" value="5'-Nucleotidase, C-terminal domain"/>
    <property type="match status" value="1"/>
</dbReference>
<dbReference type="InterPro" id="IPR008334">
    <property type="entry name" value="5'-Nucleotdase_C"/>
</dbReference>
<reference evidence="3 4" key="1">
    <citation type="journal article" date="2013" name="Genome Biol.">
        <title>Draft genome of the mountain pine beetle, Dendroctonus ponderosae Hopkins, a major forest pest.</title>
        <authorList>
            <person name="Keeling C.I."/>
            <person name="Yuen M.M."/>
            <person name="Liao N.Y."/>
            <person name="Docking T.R."/>
            <person name="Chan S.K."/>
            <person name="Taylor G.A."/>
            <person name="Palmquist D.L."/>
            <person name="Jackman S.D."/>
            <person name="Nguyen A."/>
            <person name="Li M."/>
            <person name="Henderson H."/>
            <person name="Janes J.K."/>
            <person name="Zhao Y."/>
            <person name="Pandoh P."/>
            <person name="Moore R."/>
            <person name="Sperling F.A."/>
            <person name="Huber D.P."/>
            <person name="Birol I."/>
            <person name="Jones S.J."/>
            <person name="Bohlmann J."/>
        </authorList>
    </citation>
    <scope>NUCLEOTIDE SEQUENCE</scope>
</reference>
<dbReference type="OrthoDB" id="10252235at2759"/>
<dbReference type="SUPFAM" id="SSF55816">
    <property type="entry name" value="5'-nucleotidase (syn. UDP-sugar hydrolase), C-terminal domain"/>
    <property type="match status" value="1"/>
</dbReference>
<evidence type="ECO:0000256" key="1">
    <source>
        <dbReference type="ARBA" id="ARBA00006654"/>
    </source>
</evidence>
<dbReference type="Proteomes" id="UP000030742">
    <property type="component" value="Unassembled WGS sequence"/>
</dbReference>
<dbReference type="Pfam" id="PF02872">
    <property type="entry name" value="5_nucleotid_C"/>
    <property type="match status" value="1"/>
</dbReference>
<evidence type="ECO:0000313" key="3">
    <source>
        <dbReference type="EMBL" id="ERL88730.1"/>
    </source>
</evidence>
<dbReference type="STRING" id="77166.U4UFN6"/>
<evidence type="ECO:0000259" key="2">
    <source>
        <dbReference type="Pfam" id="PF02872"/>
    </source>
</evidence>
<proteinExistence type="inferred from homology"/>
<name>U4UFN6_DENPD</name>
<dbReference type="EMBL" id="KB632095">
    <property type="protein sequence ID" value="ERL88730.1"/>
    <property type="molecule type" value="Genomic_DNA"/>
</dbReference>
<accession>U4UFN6</accession>
<feature type="domain" description="5'-Nucleotidase C-terminal" evidence="2">
    <location>
        <begin position="5"/>
        <end position="65"/>
    </location>
</feature>
<dbReference type="InterPro" id="IPR036907">
    <property type="entry name" value="5'-Nucleotdase_C_sf"/>
</dbReference>
<evidence type="ECO:0000313" key="4">
    <source>
        <dbReference type="Proteomes" id="UP000030742"/>
    </source>
</evidence>
<dbReference type="PANTHER" id="PTHR11575:SF48">
    <property type="entry name" value="5'-NUCLEOTIDASE"/>
    <property type="match status" value="1"/>
</dbReference>
<dbReference type="PANTHER" id="PTHR11575">
    <property type="entry name" value="5'-NUCLEOTIDASE-RELATED"/>
    <property type="match status" value="1"/>
</dbReference>
<organism evidence="3 4">
    <name type="scientific">Dendroctonus ponderosae</name>
    <name type="common">Mountain pine beetle</name>
    <dbReference type="NCBI Taxonomy" id="77166"/>
    <lineage>
        <taxon>Eukaryota</taxon>
        <taxon>Metazoa</taxon>
        <taxon>Ecdysozoa</taxon>
        <taxon>Arthropoda</taxon>
        <taxon>Hexapoda</taxon>
        <taxon>Insecta</taxon>
        <taxon>Pterygota</taxon>
        <taxon>Neoptera</taxon>
        <taxon>Endopterygota</taxon>
        <taxon>Coleoptera</taxon>
        <taxon>Polyphaga</taxon>
        <taxon>Cucujiformia</taxon>
        <taxon>Curculionidae</taxon>
        <taxon>Scolytinae</taxon>
        <taxon>Dendroctonus</taxon>
    </lineage>
</organism>
<sequence length="210" mass="24096">MYPKLEGRFPQVAGLSFAFNPNKPPGTRVEPQFVRIGDEYLNVEQNYCLATKSYMHNGCDGYVMLRNTEVLVNEGECPELGLAVQNHFQAINMRLGKTRRQSKHRQSLVTLSRRHSLVKMLDGSELEGPPILRRASTIDTTSHNTHHTAKLTRRASLDDLEQETCQLIPKIDQRIIVITSEEKYHELVLRRQRVEQDSIIEEVDECSPQN</sequence>
<dbReference type="InterPro" id="IPR006179">
    <property type="entry name" value="5_nucleotidase/apyrase"/>
</dbReference>
<protein>
    <recommendedName>
        <fullName evidence="2">5'-Nucleotidase C-terminal domain-containing protein</fullName>
    </recommendedName>
</protein>
<dbReference type="GO" id="GO:0016787">
    <property type="term" value="F:hydrolase activity"/>
    <property type="evidence" value="ECO:0007669"/>
    <property type="project" value="InterPro"/>
</dbReference>
<gene>
    <name evidence="3" type="ORF">D910_06112</name>
</gene>
<dbReference type="GO" id="GO:0009166">
    <property type="term" value="P:nucleotide catabolic process"/>
    <property type="evidence" value="ECO:0007669"/>
    <property type="project" value="InterPro"/>
</dbReference>